<dbReference type="InterPro" id="IPR036097">
    <property type="entry name" value="HisK_dim/P_sf"/>
</dbReference>
<dbReference type="CDD" id="cd00082">
    <property type="entry name" value="HisKA"/>
    <property type="match status" value="1"/>
</dbReference>
<feature type="domain" description="Histidine kinase" evidence="5">
    <location>
        <begin position="276"/>
        <end position="493"/>
    </location>
</feature>
<reference evidence="7" key="1">
    <citation type="journal article" date="2019" name="Int. J. Syst. Evol. Microbiol.">
        <title>The Global Catalogue of Microorganisms (GCM) 10K type strain sequencing project: providing services to taxonomists for standard genome sequencing and annotation.</title>
        <authorList>
            <consortium name="The Broad Institute Genomics Platform"/>
            <consortium name="The Broad Institute Genome Sequencing Center for Infectious Disease"/>
            <person name="Wu L."/>
            <person name="Ma J."/>
        </authorList>
    </citation>
    <scope>NUCLEOTIDE SEQUENCE [LARGE SCALE GENOMIC DNA]</scope>
    <source>
        <strain evidence="7">JCM 31319</strain>
    </source>
</reference>
<dbReference type="InterPro" id="IPR003594">
    <property type="entry name" value="HATPase_dom"/>
</dbReference>
<dbReference type="PRINTS" id="PR00344">
    <property type="entry name" value="BCTRLSENSOR"/>
</dbReference>
<dbReference type="SMART" id="SM00388">
    <property type="entry name" value="HisKA"/>
    <property type="match status" value="1"/>
</dbReference>
<dbReference type="RefSeq" id="WP_377522766.1">
    <property type="nucleotide sequence ID" value="NZ_JBHTLD010000013.1"/>
</dbReference>
<dbReference type="InterPro" id="IPR003661">
    <property type="entry name" value="HisK_dim/P_dom"/>
</dbReference>
<gene>
    <name evidence="6" type="ORF">ACFQ2O_02860</name>
</gene>
<dbReference type="Gene3D" id="1.10.287.130">
    <property type="match status" value="1"/>
</dbReference>
<dbReference type="SUPFAM" id="SSF47384">
    <property type="entry name" value="Homodimeric domain of signal transducing histidine kinase"/>
    <property type="match status" value="1"/>
</dbReference>
<evidence type="ECO:0000259" key="5">
    <source>
        <dbReference type="PROSITE" id="PS50109"/>
    </source>
</evidence>
<proteinExistence type="predicted"/>
<evidence type="ECO:0000256" key="1">
    <source>
        <dbReference type="ARBA" id="ARBA00000085"/>
    </source>
</evidence>
<dbReference type="PANTHER" id="PTHR43547:SF2">
    <property type="entry name" value="HYBRID SIGNAL TRANSDUCTION HISTIDINE KINASE C"/>
    <property type="match status" value="1"/>
</dbReference>
<dbReference type="CDD" id="cd00075">
    <property type="entry name" value="HATPase"/>
    <property type="match status" value="1"/>
</dbReference>
<dbReference type="GO" id="GO:0016301">
    <property type="term" value="F:kinase activity"/>
    <property type="evidence" value="ECO:0007669"/>
    <property type="project" value="UniProtKB-KW"/>
</dbReference>
<keyword evidence="6" id="KW-0808">Transferase</keyword>
<name>A0ABW3SL08_9BACT</name>
<comment type="catalytic activity">
    <reaction evidence="1">
        <text>ATP + protein L-histidine = ADP + protein N-phospho-L-histidine.</text>
        <dbReference type="EC" id="2.7.13.3"/>
    </reaction>
</comment>
<keyword evidence="4" id="KW-0472">Membrane</keyword>
<dbReference type="PROSITE" id="PS50109">
    <property type="entry name" value="HIS_KIN"/>
    <property type="match status" value="1"/>
</dbReference>
<evidence type="ECO:0000313" key="7">
    <source>
        <dbReference type="Proteomes" id="UP001597094"/>
    </source>
</evidence>
<organism evidence="6 7">
    <name type="scientific">Pontibacter rugosus</name>
    <dbReference type="NCBI Taxonomy" id="1745966"/>
    <lineage>
        <taxon>Bacteria</taxon>
        <taxon>Pseudomonadati</taxon>
        <taxon>Bacteroidota</taxon>
        <taxon>Cytophagia</taxon>
        <taxon>Cytophagales</taxon>
        <taxon>Hymenobacteraceae</taxon>
        <taxon>Pontibacter</taxon>
    </lineage>
</organism>
<dbReference type="Proteomes" id="UP001597094">
    <property type="component" value="Unassembled WGS sequence"/>
</dbReference>
<dbReference type="PANTHER" id="PTHR43547">
    <property type="entry name" value="TWO-COMPONENT HISTIDINE KINASE"/>
    <property type="match status" value="1"/>
</dbReference>
<evidence type="ECO:0000313" key="6">
    <source>
        <dbReference type="EMBL" id="MFD1185132.1"/>
    </source>
</evidence>
<comment type="caution">
    <text evidence="6">The sequence shown here is derived from an EMBL/GenBank/DDBJ whole genome shotgun (WGS) entry which is preliminary data.</text>
</comment>
<dbReference type="Pfam" id="PF02518">
    <property type="entry name" value="HATPase_c"/>
    <property type="match status" value="1"/>
</dbReference>
<dbReference type="InterPro" id="IPR004358">
    <property type="entry name" value="Sig_transdc_His_kin-like_C"/>
</dbReference>
<evidence type="ECO:0000256" key="4">
    <source>
        <dbReference type="SAM" id="Phobius"/>
    </source>
</evidence>
<dbReference type="EMBL" id="JBHTLD010000013">
    <property type="protein sequence ID" value="MFD1185132.1"/>
    <property type="molecule type" value="Genomic_DNA"/>
</dbReference>
<dbReference type="SUPFAM" id="SSF55874">
    <property type="entry name" value="ATPase domain of HSP90 chaperone/DNA topoisomerase II/histidine kinase"/>
    <property type="match status" value="1"/>
</dbReference>
<dbReference type="Gene3D" id="3.30.565.10">
    <property type="entry name" value="Histidine kinase-like ATPase, C-terminal domain"/>
    <property type="match status" value="1"/>
</dbReference>
<feature type="transmembrane region" description="Helical" evidence="4">
    <location>
        <begin position="237"/>
        <end position="261"/>
    </location>
</feature>
<dbReference type="SMART" id="SM00387">
    <property type="entry name" value="HATPase_c"/>
    <property type="match status" value="1"/>
</dbReference>
<dbReference type="EC" id="2.7.13.3" evidence="2"/>
<sequence length="502" mass="56548">MKQRVKLILILMSVSTCCLLAFQFYWSYEAFQSASKAFKTDINAALQAAVDREMELRQDYIASKYETWLADTNLVNIDCHVDTASGTTVFTVSDRKASDNDEATFTIGFQEYRAEEGKMTPKVKQYFIKRFVNHTVRPNLQEKVAIYYTRQLGDLLEETYKKEKLNKARLQQLFTEALAAREVEAGYQLSFSGNEPAVGEAFPYATRTFEFGFRKPFNQVKAYFPDPNKVLLLRMKWVLLSSLVLIAVTICCFAYTILTILRQKKLAELKSDFVNNMTHELRTPVATISIAAEAIQAFNLSKTSAEEYLSIIRQQSGRLSHLIDSILKNLAFEQDQLELAPHPASLQQLAEQAILQHKPQLDLAGAGVTYDFPAQPILVNADELHLLNVLSNLIENALKYSRGTLQLHLRCQQKNGQAILSVQDNGIGIPAAMQAKVFDKFFRVTNGNTHNTKGYGLGLSYAKTIIERHGGSISLQSQEQKGSTFILSLPVYQHEPAERTTA</sequence>
<dbReference type="Pfam" id="PF00512">
    <property type="entry name" value="HisKA"/>
    <property type="match status" value="1"/>
</dbReference>
<evidence type="ECO:0000256" key="3">
    <source>
        <dbReference type="ARBA" id="ARBA00022553"/>
    </source>
</evidence>
<keyword evidence="4" id="KW-0812">Transmembrane</keyword>
<accession>A0ABW3SL08</accession>
<keyword evidence="7" id="KW-1185">Reference proteome</keyword>
<keyword evidence="6" id="KW-0418">Kinase</keyword>
<feature type="transmembrane region" description="Helical" evidence="4">
    <location>
        <begin position="7"/>
        <end position="26"/>
    </location>
</feature>
<protein>
    <recommendedName>
        <fullName evidence="2">histidine kinase</fullName>
        <ecNumber evidence="2">2.7.13.3</ecNumber>
    </recommendedName>
</protein>
<keyword evidence="3" id="KW-0597">Phosphoprotein</keyword>
<evidence type="ECO:0000256" key="2">
    <source>
        <dbReference type="ARBA" id="ARBA00012438"/>
    </source>
</evidence>
<dbReference type="InterPro" id="IPR036890">
    <property type="entry name" value="HATPase_C_sf"/>
</dbReference>
<dbReference type="InterPro" id="IPR005467">
    <property type="entry name" value="His_kinase_dom"/>
</dbReference>
<keyword evidence="4" id="KW-1133">Transmembrane helix</keyword>